<reference evidence="2" key="1">
    <citation type="submission" date="2017-04" db="EMBL/GenBank/DDBJ databases">
        <title>Plasmodium gonderi genome.</title>
        <authorList>
            <person name="Arisue N."/>
            <person name="Honma H."/>
            <person name="Kawai S."/>
            <person name="Tougan T."/>
            <person name="Tanabe K."/>
            <person name="Horii T."/>
        </authorList>
    </citation>
    <scope>NUCLEOTIDE SEQUENCE [LARGE SCALE GENOMIC DNA]</scope>
    <source>
        <strain evidence="2">ATCC 30045</strain>
    </source>
</reference>
<name>A0A1Y1JQ43_PLAGO</name>
<organism evidence="1 2">
    <name type="scientific">Plasmodium gonderi</name>
    <dbReference type="NCBI Taxonomy" id="77519"/>
    <lineage>
        <taxon>Eukaryota</taxon>
        <taxon>Sar</taxon>
        <taxon>Alveolata</taxon>
        <taxon>Apicomplexa</taxon>
        <taxon>Aconoidasida</taxon>
        <taxon>Haemosporida</taxon>
        <taxon>Plasmodiidae</taxon>
        <taxon>Plasmodium</taxon>
        <taxon>Plasmodium (Plasmodium)</taxon>
    </lineage>
</organism>
<evidence type="ECO:0000313" key="1">
    <source>
        <dbReference type="EMBL" id="GAW84601.1"/>
    </source>
</evidence>
<dbReference type="EMBL" id="BDQF01000497">
    <property type="protein sequence ID" value="GAW84601.1"/>
    <property type="molecule type" value="Genomic_DNA"/>
</dbReference>
<proteinExistence type="predicted"/>
<comment type="caution">
    <text evidence="1">The sequence shown here is derived from an EMBL/GenBank/DDBJ whole genome shotgun (WGS) entry which is preliminary data.</text>
</comment>
<gene>
    <name evidence="1" type="ORF">PGO_003925</name>
</gene>
<protein>
    <submittedName>
        <fullName evidence="1">Variable surface protein</fullName>
    </submittedName>
</protein>
<evidence type="ECO:0000313" key="2">
    <source>
        <dbReference type="Proteomes" id="UP000195521"/>
    </source>
</evidence>
<dbReference type="AlphaFoldDB" id="A0A1Y1JQ43"/>
<sequence>MHETYESQFKKNTDKYKLFEGWDKAQINSDVVDYNMILKRMKYNDHNSFHIGCLLYENYTNAKIQHELFNNVCTYFKEWLNNKVDEYRNNNMICGANKLLNENLKALWEEKQKAQDEEENWCQWKPSTDYYCYISKIKKFIYDKNYRENIIRYYMQRLHPFRNRQDFSLDFNTIRLMYTICMG</sequence>
<dbReference type="GeneID" id="39745409"/>
<dbReference type="RefSeq" id="XP_028547190.1">
    <property type="nucleotide sequence ID" value="XM_028691389.1"/>
</dbReference>
<dbReference type="Proteomes" id="UP000195521">
    <property type="component" value="Unassembled WGS sequence"/>
</dbReference>
<keyword evidence="2" id="KW-1185">Reference proteome</keyword>
<accession>A0A1Y1JQ43</accession>